<accession>A0A177L4C4</accession>
<feature type="region of interest" description="Disordered" evidence="1">
    <location>
        <begin position="106"/>
        <end position="135"/>
    </location>
</feature>
<dbReference type="EMBL" id="LQWY01000049">
    <property type="protein sequence ID" value="OAH60155.1"/>
    <property type="molecule type" value="Genomic_DNA"/>
</dbReference>
<proteinExistence type="predicted"/>
<reference evidence="4 5" key="1">
    <citation type="submission" date="2016-01" db="EMBL/GenBank/DDBJ databases">
        <title>Investigation of taxonomic status of Bacillus aminovorans.</title>
        <authorList>
            <person name="Verma A."/>
            <person name="Pal Y."/>
            <person name="Krishnamurthi S."/>
        </authorList>
    </citation>
    <scope>NUCLEOTIDE SEQUENCE [LARGE SCALE GENOMIC DNA]</scope>
    <source>
        <strain evidence="4 5">DSM 1314</strain>
    </source>
</reference>
<evidence type="ECO:0000259" key="2">
    <source>
        <dbReference type="Pfam" id="PF05598"/>
    </source>
</evidence>
<dbReference type="RefSeq" id="WP_063966331.1">
    <property type="nucleotide sequence ID" value="NZ_LQWY01000049.1"/>
</dbReference>
<dbReference type="Pfam" id="PF13751">
    <property type="entry name" value="DDE_Tnp_1_6"/>
    <property type="match status" value="1"/>
</dbReference>
<name>A0A177L4C4_9BACI</name>
<dbReference type="InterPro" id="IPR047629">
    <property type="entry name" value="IS1182_transpos"/>
</dbReference>
<evidence type="ECO:0000313" key="5">
    <source>
        <dbReference type="Proteomes" id="UP000076935"/>
    </source>
</evidence>
<dbReference type="Proteomes" id="UP000076935">
    <property type="component" value="Unassembled WGS sequence"/>
</dbReference>
<dbReference type="AlphaFoldDB" id="A0A177L4C4"/>
<keyword evidence="5" id="KW-1185">Reference proteome</keyword>
<evidence type="ECO:0000259" key="3">
    <source>
        <dbReference type="Pfam" id="PF13751"/>
    </source>
</evidence>
<protein>
    <submittedName>
        <fullName evidence="4">Transposase</fullName>
    </submittedName>
</protein>
<evidence type="ECO:0000256" key="1">
    <source>
        <dbReference type="SAM" id="MobiDB-lite"/>
    </source>
</evidence>
<dbReference type="NCBIfam" id="NF033551">
    <property type="entry name" value="transpos_IS1182"/>
    <property type="match status" value="1"/>
</dbReference>
<comment type="caution">
    <text evidence="4">The sequence shown here is derived from an EMBL/GenBank/DDBJ whole genome shotgun (WGS) entry which is preliminary data.</text>
</comment>
<dbReference type="InterPro" id="IPR008490">
    <property type="entry name" value="Transposase_InsH_N"/>
</dbReference>
<feature type="non-terminal residue" evidence="4">
    <location>
        <position position="1"/>
    </location>
</feature>
<dbReference type="PANTHER" id="PTHR33408">
    <property type="entry name" value="TRANSPOSASE"/>
    <property type="match status" value="1"/>
</dbReference>
<organism evidence="4 5">
    <name type="scientific">Domibacillus aminovorans</name>
    <dbReference type="NCBI Taxonomy" id="29332"/>
    <lineage>
        <taxon>Bacteria</taxon>
        <taxon>Bacillati</taxon>
        <taxon>Bacillota</taxon>
        <taxon>Bacilli</taxon>
        <taxon>Bacillales</taxon>
        <taxon>Bacillaceae</taxon>
        <taxon>Domibacillus</taxon>
    </lineage>
</organism>
<feature type="domain" description="Transposase DDE" evidence="3">
    <location>
        <begin position="245"/>
        <end position="364"/>
    </location>
</feature>
<evidence type="ECO:0000313" key="4">
    <source>
        <dbReference type="EMBL" id="OAH60155.1"/>
    </source>
</evidence>
<dbReference type="PANTHER" id="PTHR33408:SF2">
    <property type="entry name" value="TRANSPOSASE DDE DOMAIN-CONTAINING PROTEIN"/>
    <property type="match status" value="1"/>
</dbReference>
<feature type="compositionally biased region" description="Basic and acidic residues" evidence="1">
    <location>
        <begin position="106"/>
        <end position="127"/>
    </location>
</feature>
<dbReference type="Pfam" id="PF05598">
    <property type="entry name" value="DUF772"/>
    <property type="match status" value="1"/>
</dbReference>
<feature type="domain" description="Transposase InsH N-terminal" evidence="2">
    <location>
        <begin position="1"/>
        <end position="35"/>
    </location>
</feature>
<dbReference type="InterPro" id="IPR025668">
    <property type="entry name" value="Tnp_DDE_dom"/>
</dbReference>
<sequence length="374" mass="43396">RQTIKEIETNVAYRWFLGYGFSEKIPHFSTFGKNYVRRFKDTDLFEQIFYRILKEAMTKGFVDPSVAFIDSTHVKASANKKKFDKKVVRVEARSYQAQLDEEINVDREEHGKKPFPPQEKEETKEIKSSTTDPESGYYVKDEREKSFAYSFHTACDANGFVLASHVTGANVHDSRVFTDVLDKVMEKVAKPNAVAADAGYKTPFIAKYVTDLDILPVLPYTRPRTPKGYLKKRDFAFDEHYDCYICPEGQTLSYRTTTRDGYRQYASDPKQCRDCPLLSMCTQSQNHMKLIHRHVWEGYLEEADHLRHTPQNKEIYAKRKETIERVFADAKEKHGMRWTTLRGLGKLSMQAMLTFAAMNLKKLASWAWKSLKPA</sequence>
<gene>
    <name evidence="4" type="ORF">AWH49_17745</name>
</gene>